<name>A0A453F338_AEGTS</name>
<dbReference type="EnsemblPlants" id="AET3Gv20557000.15">
    <property type="protein sequence ID" value="AET3Gv20557000.15"/>
    <property type="gene ID" value="AET3Gv20557000"/>
</dbReference>
<keyword evidence="3" id="KW-1185">Reference proteome</keyword>
<feature type="domain" description="Dilute" evidence="1">
    <location>
        <begin position="1"/>
        <end position="83"/>
    </location>
</feature>
<evidence type="ECO:0000313" key="3">
    <source>
        <dbReference type="Proteomes" id="UP000015105"/>
    </source>
</evidence>
<proteinExistence type="predicted"/>
<reference evidence="3" key="1">
    <citation type="journal article" date="2014" name="Science">
        <title>Ancient hybridizations among the ancestral genomes of bread wheat.</title>
        <authorList>
            <consortium name="International Wheat Genome Sequencing Consortium,"/>
            <person name="Marcussen T."/>
            <person name="Sandve S.R."/>
            <person name="Heier L."/>
            <person name="Spannagl M."/>
            <person name="Pfeifer M."/>
            <person name="Jakobsen K.S."/>
            <person name="Wulff B.B."/>
            <person name="Steuernagel B."/>
            <person name="Mayer K.F."/>
            <person name="Olsen O.A."/>
        </authorList>
    </citation>
    <scope>NUCLEOTIDE SEQUENCE [LARGE SCALE GENOMIC DNA]</scope>
    <source>
        <strain evidence="3">cv. AL8/78</strain>
    </source>
</reference>
<dbReference type="InterPro" id="IPR052072">
    <property type="entry name" value="Vascular_dev_regulator"/>
</dbReference>
<accession>A0A453F338</accession>
<dbReference type="Pfam" id="PF01843">
    <property type="entry name" value="DIL"/>
    <property type="match status" value="1"/>
</dbReference>
<dbReference type="AlphaFoldDB" id="A0A453F338"/>
<evidence type="ECO:0000313" key="2">
    <source>
        <dbReference type="EnsemblPlants" id="AET3Gv20557000.15"/>
    </source>
</evidence>
<reference evidence="2" key="4">
    <citation type="submission" date="2019-03" db="UniProtKB">
        <authorList>
            <consortium name="EnsemblPlants"/>
        </authorList>
    </citation>
    <scope>IDENTIFICATION</scope>
</reference>
<dbReference type="Proteomes" id="UP000015105">
    <property type="component" value="Chromosome 3D"/>
</dbReference>
<dbReference type="PANTHER" id="PTHR16027:SF6">
    <property type="entry name" value="DILUTE DOMAIN-CONTAINING PROTEIN"/>
    <property type="match status" value="1"/>
</dbReference>
<sequence>MSSCSIEYAGSSWEELKHIRQAVGFLVIHPKPKKTLKEITNDLCPVLSIQQLYRTSTMYWDDKYGTHTVSSEVISSMRIMMTEDSNNAVSSSFLLDDDSSIPFSVDDISKSMTEIKVMDVDMPPLIRENSGFSFLHQRKD</sequence>
<dbReference type="PANTHER" id="PTHR16027">
    <property type="entry name" value="DILUTE DOMAIN-CONTAINING PROTEIN YPR089W"/>
    <property type="match status" value="1"/>
</dbReference>
<reference evidence="3" key="2">
    <citation type="journal article" date="2017" name="Nat. Plants">
        <title>The Aegilops tauschii genome reveals multiple impacts of transposons.</title>
        <authorList>
            <person name="Zhao G."/>
            <person name="Zou C."/>
            <person name="Li K."/>
            <person name="Wang K."/>
            <person name="Li T."/>
            <person name="Gao L."/>
            <person name="Zhang X."/>
            <person name="Wang H."/>
            <person name="Yang Z."/>
            <person name="Liu X."/>
            <person name="Jiang W."/>
            <person name="Mao L."/>
            <person name="Kong X."/>
            <person name="Jiao Y."/>
            <person name="Jia J."/>
        </authorList>
    </citation>
    <scope>NUCLEOTIDE SEQUENCE [LARGE SCALE GENOMIC DNA]</scope>
    <source>
        <strain evidence="3">cv. AL8/78</strain>
    </source>
</reference>
<dbReference type="Gramene" id="AET3Gv20557000.15">
    <property type="protein sequence ID" value="AET3Gv20557000.15"/>
    <property type="gene ID" value="AET3Gv20557000"/>
</dbReference>
<dbReference type="InterPro" id="IPR002710">
    <property type="entry name" value="Dilute_dom"/>
</dbReference>
<reference evidence="2" key="5">
    <citation type="journal article" date="2021" name="G3 (Bethesda)">
        <title>Aegilops tauschii genome assembly Aet v5.0 features greater sequence contiguity and improved annotation.</title>
        <authorList>
            <person name="Wang L."/>
            <person name="Zhu T."/>
            <person name="Rodriguez J.C."/>
            <person name="Deal K.R."/>
            <person name="Dubcovsky J."/>
            <person name="McGuire P.E."/>
            <person name="Lux T."/>
            <person name="Spannagl M."/>
            <person name="Mayer K.F.X."/>
            <person name="Baldrich P."/>
            <person name="Meyers B.C."/>
            <person name="Huo N."/>
            <person name="Gu Y.Q."/>
            <person name="Zhou H."/>
            <person name="Devos K.M."/>
            <person name="Bennetzen J.L."/>
            <person name="Unver T."/>
            <person name="Budak H."/>
            <person name="Gulick P.J."/>
            <person name="Galiba G."/>
            <person name="Kalapos B."/>
            <person name="Nelson D.R."/>
            <person name="Li P."/>
            <person name="You F.M."/>
            <person name="Luo M.C."/>
            <person name="Dvorak J."/>
        </authorList>
    </citation>
    <scope>NUCLEOTIDE SEQUENCE [LARGE SCALE GENOMIC DNA]</scope>
    <source>
        <strain evidence="2">cv. AL8/78</strain>
    </source>
</reference>
<protein>
    <recommendedName>
        <fullName evidence="1">Dilute domain-containing protein</fullName>
    </recommendedName>
</protein>
<organism evidence="2 3">
    <name type="scientific">Aegilops tauschii subsp. strangulata</name>
    <name type="common">Goatgrass</name>
    <dbReference type="NCBI Taxonomy" id="200361"/>
    <lineage>
        <taxon>Eukaryota</taxon>
        <taxon>Viridiplantae</taxon>
        <taxon>Streptophyta</taxon>
        <taxon>Embryophyta</taxon>
        <taxon>Tracheophyta</taxon>
        <taxon>Spermatophyta</taxon>
        <taxon>Magnoliopsida</taxon>
        <taxon>Liliopsida</taxon>
        <taxon>Poales</taxon>
        <taxon>Poaceae</taxon>
        <taxon>BOP clade</taxon>
        <taxon>Pooideae</taxon>
        <taxon>Triticodae</taxon>
        <taxon>Triticeae</taxon>
        <taxon>Triticinae</taxon>
        <taxon>Aegilops</taxon>
    </lineage>
</organism>
<reference evidence="2" key="3">
    <citation type="journal article" date="2017" name="Nature">
        <title>Genome sequence of the progenitor of the wheat D genome Aegilops tauschii.</title>
        <authorList>
            <person name="Luo M.C."/>
            <person name="Gu Y.Q."/>
            <person name="Puiu D."/>
            <person name="Wang H."/>
            <person name="Twardziok S.O."/>
            <person name="Deal K.R."/>
            <person name="Huo N."/>
            <person name="Zhu T."/>
            <person name="Wang L."/>
            <person name="Wang Y."/>
            <person name="McGuire P.E."/>
            <person name="Liu S."/>
            <person name="Long H."/>
            <person name="Ramasamy R.K."/>
            <person name="Rodriguez J.C."/>
            <person name="Van S.L."/>
            <person name="Yuan L."/>
            <person name="Wang Z."/>
            <person name="Xia Z."/>
            <person name="Xiao L."/>
            <person name="Anderson O.D."/>
            <person name="Ouyang S."/>
            <person name="Liang Y."/>
            <person name="Zimin A.V."/>
            <person name="Pertea G."/>
            <person name="Qi P."/>
            <person name="Bennetzen J.L."/>
            <person name="Dai X."/>
            <person name="Dawson M.W."/>
            <person name="Muller H.G."/>
            <person name="Kugler K."/>
            <person name="Rivarola-Duarte L."/>
            <person name="Spannagl M."/>
            <person name="Mayer K.F.X."/>
            <person name="Lu F.H."/>
            <person name="Bevan M.W."/>
            <person name="Leroy P."/>
            <person name="Li P."/>
            <person name="You F.M."/>
            <person name="Sun Q."/>
            <person name="Liu Z."/>
            <person name="Lyons E."/>
            <person name="Wicker T."/>
            <person name="Salzberg S.L."/>
            <person name="Devos K.M."/>
            <person name="Dvorak J."/>
        </authorList>
    </citation>
    <scope>NUCLEOTIDE SEQUENCE [LARGE SCALE GENOMIC DNA]</scope>
    <source>
        <strain evidence="2">cv. AL8/78</strain>
    </source>
</reference>
<evidence type="ECO:0000259" key="1">
    <source>
        <dbReference type="PROSITE" id="PS51126"/>
    </source>
</evidence>
<dbReference type="PROSITE" id="PS51126">
    <property type="entry name" value="DILUTE"/>
    <property type="match status" value="1"/>
</dbReference>